<evidence type="ECO:0000256" key="2">
    <source>
        <dbReference type="ARBA" id="ARBA00012438"/>
    </source>
</evidence>
<dbReference type="SMART" id="SM01231">
    <property type="entry name" value="H-kinase_dim"/>
    <property type="match status" value="1"/>
</dbReference>
<dbReference type="FunFam" id="3.30.565.10:FF:000016">
    <property type="entry name" value="Chemotaxis protein CheA, putative"/>
    <property type="match status" value="1"/>
</dbReference>
<keyword evidence="4" id="KW-0808">Transferase</keyword>
<dbReference type="AlphaFoldDB" id="B4VZE9"/>
<dbReference type="SMART" id="SM00073">
    <property type="entry name" value="HPT"/>
    <property type="match status" value="1"/>
</dbReference>
<dbReference type="Gene3D" id="2.30.30.40">
    <property type="entry name" value="SH3 Domains"/>
    <property type="match status" value="1"/>
</dbReference>
<evidence type="ECO:0000256" key="1">
    <source>
        <dbReference type="ARBA" id="ARBA00000085"/>
    </source>
</evidence>
<keyword evidence="3 7" id="KW-0597">Phosphoprotein</keyword>
<dbReference type="Gene3D" id="3.30.565.10">
    <property type="entry name" value="Histidine kinase-like ATPase, C-terminal domain"/>
    <property type="match status" value="1"/>
</dbReference>
<dbReference type="PROSITE" id="PS50109">
    <property type="entry name" value="HIS_KIN"/>
    <property type="match status" value="1"/>
</dbReference>
<protein>
    <recommendedName>
        <fullName evidence="2">histidine kinase</fullName>
        <ecNumber evidence="2">2.7.13.3</ecNumber>
    </recommendedName>
</protein>
<dbReference type="InterPro" id="IPR008207">
    <property type="entry name" value="Sig_transdc_His_kin_Hpt_dom"/>
</dbReference>
<feature type="domain" description="CheW-like" evidence="9">
    <location>
        <begin position="592"/>
        <end position="729"/>
    </location>
</feature>
<dbReference type="InterPro" id="IPR036641">
    <property type="entry name" value="HPT_dom_sf"/>
</dbReference>
<dbReference type="Proteomes" id="UP000003835">
    <property type="component" value="Unassembled WGS sequence"/>
</dbReference>
<dbReference type="OrthoDB" id="291966at2"/>
<dbReference type="EC" id="2.7.13.3" evidence="2"/>
<dbReference type="HOGENOM" id="CLU_000650_5_2_3"/>
<dbReference type="InterPro" id="IPR036890">
    <property type="entry name" value="HATPase_C_sf"/>
</dbReference>
<dbReference type="InterPro" id="IPR051315">
    <property type="entry name" value="Bact_Chemotaxis_CheA"/>
</dbReference>
<reference evidence="11 12" key="1">
    <citation type="submission" date="2008-07" db="EMBL/GenBank/DDBJ databases">
        <authorList>
            <person name="Tandeau de Marsac N."/>
            <person name="Ferriera S."/>
            <person name="Johnson J."/>
            <person name="Kravitz S."/>
            <person name="Beeson K."/>
            <person name="Sutton G."/>
            <person name="Rogers Y.-H."/>
            <person name="Friedman R."/>
            <person name="Frazier M."/>
            <person name="Venter J.C."/>
        </authorList>
    </citation>
    <scope>NUCLEOTIDE SEQUENCE [LARGE SCALE GENOMIC DNA]</scope>
    <source>
        <strain evidence="11 12">PCC 7420</strain>
    </source>
</reference>
<dbReference type="SUPFAM" id="SSF55874">
    <property type="entry name" value="ATPase domain of HSP90 chaperone/DNA topoisomerase II/histidine kinase"/>
    <property type="match status" value="1"/>
</dbReference>
<feature type="domain" description="HPt" evidence="10">
    <location>
        <begin position="1"/>
        <end position="104"/>
    </location>
</feature>
<dbReference type="CDD" id="cd16916">
    <property type="entry name" value="HATPase_CheA-like"/>
    <property type="match status" value="1"/>
</dbReference>
<evidence type="ECO:0000256" key="6">
    <source>
        <dbReference type="ARBA" id="ARBA00023012"/>
    </source>
</evidence>
<feature type="modified residue" description="Phosphohistidine" evidence="7">
    <location>
        <position position="44"/>
    </location>
</feature>
<dbReference type="SMART" id="SM00260">
    <property type="entry name" value="CheW"/>
    <property type="match status" value="2"/>
</dbReference>
<evidence type="ECO:0000259" key="9">
    <source>
        <dbReference type="PROSITE" id="PS50851"/>
    </source>
</evidence>
<dbReference type="Pfam" id="PF01584">
    <property type="entry name" value="CheW"/>
    <property type="match status" value="2"/>
</dbReference>
<dbReference type="GO" id="GO:0005737">
    <property type="term" value="C:cytoplasm"/>
    <property type="evidence" value="ECO:0007669"/>
    <property type="project" value="InterPro"/>
</dbReference>
<evidence type="ECO:0000256" key="4">
    <source>
        <dbReference type="ARBA" id="ARBA00022679"/>
    </source>
</evidence>
<dbReference type="CDD" id="cd00088">
    <property type="entry name" value="HPT"/>
    <property type="match status" value="1"/>
</dbReference>
<evidence type="ECO:0000256" key="5">
    <source>
        <dbReference type="ARBA" id="ARBA00022777"/>
    </source>
</evidence>
<dbReference type="InterPro" id="IPR003594">
    <property type="entry name" value="HATPase_dom"/>
</dbReference>
<feature type="domain" description="Histidine kinase" evidence="8">
    <location>
        <begin position="173"/>
        <end position="423"/>
    </location>
</feature>
<dbReference type="Pfam" id="PF02895">
    <property type="entry name" value="H-kinase_dim"/>
    <property type="match status" value="1"/>
</dbReference>
<dbReference type="InterPro" id="IPR004358">
    <property type="entry name" value="Sig_transdc_His_kin-like_C"/>
</dbReference>
<dbReference type="PROSITE" id="PS50851">
    <property type="entry name" value="CHEW"/>
    <property type="match status" value="2"/>
</dbReference>
<evidence type="ECO:0000256" key="7">
    <source>
        <dbReference type="PROSITE-ProRule" id="PRU00110"/>
    </source>
</evidence>
<dbReference type="InterPro" id="IPR002545">
    <property type="entry name" value="CheW-lke_dom"/>
</dbReference>
<keyword evidence="12" id="KW-1185">Reference proteome</keyword>
<accession>B4VZE9</accession>
<keyword evidence="6" id="KW-0902">Two-component regulatory system</keyword>
<dbReference type="SUPFAM" id="SSF47226">
    <property type="entry name" value="Histidine-containing phosphotransfer domain, HPT domain"/>
    <property type="match status" value="1"/>
</dbReference>
<dbReference type="Gene3D" id="2.40.50.180">
    <property type="entry name" value="CheA-289, Domain 4"/>
    <property type="match status" value="1"/>
</dbReference>
<dbReference type="InterPro" id="IPR037006">
    <property type="entry name" value="CheA-like_homodim_sf"/>
</dbReference>
<dbReference type="GO" id="GO:0006935">
    <property type="term" value="P:chemotaxis"/>
    <property type="evidence" value="ECO:0007669"/>
    <property type="project" value="InterPro"/>
</dbReference>
<dbReference type="Gene3D" id="1.10.287.560">
    <property type="entry name" value="Histidine kinase CheA-like, homodimeric domain"/>
    <property type="match status" value="1"/>
</dbReference>
<feature type="domain" description="CheW-like" evidence="9">
    <location>
        <begin position="425"/>
        <end position="569"/>
    </location>
</feature>
<keyword evidence="5" id="KW-0418">Kinase</keyword>
<evidence type="ECO:0000259" key="10">
    <source>
        <dbReference type="PROSITE" id="PS50894"/>
    </source>
</evidence>
<dbReference type="InterPro" id="IPR004105">
    <property type="entry name" value="CheA-like_dim"/>
</dbReference>
<proteinExistence type="predicted"/>
<dbReference type="RefSeq" id="WP_006104211.1">
    <property type="nucleotide sequence ID" value="NZ_DS989862.1"/>
</dbReference>
<dbReference type="PROSITE" id="PS50894">
    <property type="entry name" value="HPT"/>
    <property type="match status" value="1"/>
</dbReference>
<dbReference type="PANTHER" id="PTHR43395">
    <property type="entry name" value="SENSOR HISTIDINE KINASE CHEA"/>
    <property type="match status" value="1"/>
</dbReference>
<dbReference type="eggNOG" id="COG0643">
    <property type="taxonomic scope" value="Bacteria"/>
</dbReference>
<gene>
    <name evidence="11" type="ORF">MC7420_5030</name>
</gene>
<evidence type="ECO:0000313" key="12">
    <source>
        <dbReference type="Proteomes" id="UP000003835"/>
    </source>
</evidence>
<sequence>MDEDIKAFLVESYENISQIETDLVTLEKNPTNKDLLEGIYRSLHTIKGNCGFMAFPTLEALTHSGENLLSCLRDGQLQLNAEITSSLLELLDAMQQICAQIDAIGQEGEVDYSGLIQTLNQLQSRDRGDEGGFCTNVTINSQKEIPKPAPTNPEGSKLPCDREELMSALTTPNTVQSIRVDINLLDKLMNLVGELVLVRNQIQQFSTLQDETAFVTTSQQLNRLTTELQEGVMKTRMQPISTITRKFPRVVRDVAIATEKQVQLEIEGEDTELDKTIIEAIKDPLTHLLRNCVDHGIESPDIRQTQGKSATGRLRLQAFHESGYVTIEISDDGAGIDSERLKQKALSLGLITPNQANRLSDTDALNLIFIPGFSTANFVTRLSGRGVGMDVVKTDVEKVGGTVDVHTQLGLGTTFKLKIPLTLAIIPALIVTSGGDRYAIPQTSLLELVRLQGEQADHGIEYVHKAPVYRLRGKLLPLVYLNRELELVEWEPEPAHPQSEIMLNIVVLQVDNFTFGLVVDAINDTQEIVVKPLGKLLKETPCFAGATILGDGKVALILDIFSLASRAGVLSDEQTNALIQQEMSSQSTIETVQMLLLFEALDNSRMAIPLSRVVRLEEFPRTAIEQVGDRQVIQYRDQILYLVNFANVSFVSSQRFSAANQKTAVLDADLLQVVVVACQSGRQIGLVVQRMVDIVMEDLCITGEATRPGVQAIAVIQGQVTELLDIEAI</sequence>
<dbReference type="InterPro" id="IPR036097">
    <property type="entry name" value="HisK_dim/P_sf"/>
</dbReference>
<dbReference type="Pfam" id="PF02518">
    <property type="entry name" value="HATPase_c"/>
    <property type="match status" value="1"/>
</dbReference>
<dbReference type="PRINTS" id="PR00344">
    <property type="entry name" value="BCTRLSENSOR"/>
</dbReference>
<dbReference type="InterPro" id="IPR036061">
    <property type="entry name" value="CheW-like_dom_sf"/>
</dbReference>
<comment type="catalytic activity">
    <reaction evidence="1">
        <text>ATP + protein L-histidine = ADP + protein N-phospho-L-histidine.</text>
        <dbReference type="EC" id="2.7.13.3"/>
    </reaction>
</comment>
<dbReference type="InterPro" id="IPR005467">
    <property type="entry name" value="His_kinase_dom"/>
</dbReference>
<dbReference type="CDD" id="cd00731">
    <property type="entry name" value="CheA_reg"/>
    <property type="match status" value="1"/>
</dbReference>
<evidence type="ECO:0000256" key="3">
    <source>
        <dbReference type="ARBA" id="ARBA00022553"/>
    </source>
</evidence>
<evidence type="ECO:0000313" key="11">
    <source>
        <dbReference type="EMBL" id="EDX72757.1"/>
    </source>
</evidence>
<dbReference type="SUPFAM" id="SSF50341">
    <property type="entry name" value="CheW-like"/>
    <property type="match status" value="2"/>
</dbReference>
<dbReference type="PANTHER" id="PTHR43395:SF1">
    <property type="entry name" value="CHEMOTAXIS PROTEIN CHEA"/>
    <property type="match status" value="1"/>
</dbReference>
<dbReference type="SUPFAM" id="SSF47384">
    <property type="entry name" value="Homodimeric domain of signal transducing histidine kinase"/>
    <property type="match status" value="1"/>
</dbReference>
<dbReference type="GO" id="GO:0000155">
    <property type="term" value="F:phosphorelay sensor kinase activity"/>
    <property type="evidence" value="ECO:0007669"/>
    <property type="project" value="InterPro"/>
</dbReference>
<organism evidence="11 12">
    <name type="scientific">Coleofasciculus chthonoplastes PCC 7420</name>
    <dbReference type="NCBI Taxonomy" id="118168"/>
    <lineage>
        <taxon>Bacteria</taxon>
        <taxon>Bacillati</taxon>
        <taxon>Cyanobacteriota</taxon>
        <taxon>Cyanophyceae</taxon>
        <taxon>Coleofasciculales</taxon>
        <taxon>Coleofasciculaceae</taxon>
        <taxon>Coleofasciculus</taxon>
    </lineage>
</organism>
<name>B4VZE9_9CYAN</name>
<dbReference type="EMBL" id="DS989862">
    <property type="protein sequence ID" value="EDX72757.1"/>
    <property type="molecule type" value="Genomic_DNA"/>
</dbReference>
<dbReference type="Gene3D" id="1.20.120.160">
    <property type="entry name" value="HPT domain"/>
    <property type="match status" value="1"/>
</dbReference>
<evidence type="ECO:0000259" key="8">
    <source>
        <dbReference type="PROSITE" id="PS50109"/>
    </source>
</evidence>
<dbReference type="STRING" id="118168.MC7420_5030"/>
<dbReference type="Pfam" id="PF01627">
    <property type="entry name" value="Hpt"/>
    <property type="match status" value="1"/>
</dbReference>
<dbReference type="SMART" id="SM00387">
    <property type="entry name" value="HATPase_c"/>
    <property type="match status" value="1"/>
</dbReference>